<evidence type="ECO:0000313" key="3">
    <source>
        <dbReference type="EMBL" id="EER03456.1"/>
    </source>
</evidence>
<dbReference type="EMBL" id="GG682243">
    <property type="protein sequence ID" value="EER03456.1"/>
    <property type="molecule type" value="Genomic_DNA"/>
</dbReference>
<dbReference type="InParanoid" id="C5LIQ3"/>
<reference evidence="3 4" key="1">
    <citation type="submission" date="2008-07" db="EMBL/GenBank/DDBJ databases">
        <authorList>
            <person name="El-Sayed N."/>
            <person name="Caler E."/>
            <person name="Inman J."/>
            <person name="Amedeo P."/>
            <person name="Hass B."/>
            <person name="Wortman J."/>
        </authorList>
    </citation>
    <scope>NUCLEOTIDE SEQUENCE [LARGE SCALE GENOMIC DNA]</scope>
    <source>
        <strain evidence="4">ATCC 50983 / TXsc</strain>
    </source>
</reference>
<proteinExistence type="predicted"/>
<dbReference type="Proteomes" id="UP000007800">
    <property type="component" value="Unassembled WGS sequence"/>
</dbReference>
<evidence type="ECO:0000313" key="4">
    <source>
        <dbReference type="Proteomes" id="UP000007800"/>
    </source>
</evidence>
<name>C5LIQ3_PERM5</name>
<evidence type="ECO:0000256" key="1">
    <source>
        <dbReference type="SAM" id="MobiDB-lite"/>
    </source>
</evidence>
<keyword evidence="4" id="KW-1185">Reference proteome</keyword>
<dbReference type="OrthoDB" id="443593at2759"/>
<accession>C5LIQ3</accession>
<dbReference type="RefSeq" id="XP_002771640.1">
    <property type="nucleotide sequence ID" value="XM_002771594.1"/>
</dbReference>
<sequence>MMLSFKPIHILLLLGSSEAVRVKHRAIKKLITKAQSHRWNPVSLAIFPDPDEPSGCFVKSKFYGRESRIYFQLEEGHSSGELVYKVNKEKSTCPYPGTSPLEVTGSVATGKGDVSDCRTGVRRIFSKIGMKDGPNPADFVKRSSKFIKQLCSERASSGASVSQNDEEDEDDSGLAMRSSKPSNKDDREVKAYEDYTAPQEAHQECVLLGASSAVIIGLDELIRDEDERRLSVTEKKLDLKKDIIHLRLGGTVTESLSARLTELALYAVYVERLWTVEGLPSVTRRGLPSSPALPEHALKAVEIDVLKTSMRPNMRLCGTSVTEQRGLGNIQRALSDLSDLGQGTHRNHGCR</sequence>
<feature type="signal peptide" evidence="2">
    <location>
        <begin position="1"/>
        <end position="19"/>
    </location>
</feature>
<evidence type="ECO:0000256" key="2">
    <source>
        <dbReference type="SAM" id="SignalP"/>
    </source>
</evidence>
<organism evidence="4">
    <name type="scientific">Perkinsus marinus (strain ATCC 50983 / TXsc)</name>
    <dbReference type="NCBI Taxonomy" id="423536"/>
    <lineage>
        <taxon>Eukaryota</taxon>
        <taxon>Sar</taxon>
        <taxon>Alveolata</taxon>
        <taxon>Perkinsozoa</taxon>
        <taxon>Perkinsea</taxon>
        <taxon>Perkinsida</taxon>
        <taxon>Perkinsidae</taxon>
        <taxon>Perkinsus</taxon>
    </lineage>
</organism>
<protein>
    <submittedName>
        <fullName evidence="3">Uncharacterized protein</fullName>
    </submittedName>
</protein>
<keyword evidence="2" id="KW-0732">Signal</keyword>
<gene>
    <name evidence="3" type="ORF">Pmar_PMAR014675</name>
</gene>
<feature type="region of interest" description="Disordered" evidence="1">
    <location>
        <begin position="157"/>
        <end position="188"/>
    </location>
</feature>
<dbReference type="AlphaFoldDB" id="C5LIQ3"/>
<feature type="chain" id="PRO_5002955112" evidence="2">
    <location>
        <begin position="20"/>
        <end position="351"/>
    </location>
</feature>
<dbReference type="GeneID" id="9047617"/>